<reference evidence="2 3" key="1">
    <citation type="journal article" date="2021" name="Int. J. Syst. Evol. Microbiol.">
        <title>Amazonocrinis nigriterrae gen. nov., sp. nov., Atlanticothrix silvestris gen. nov., sp. nov. and Dendronalium phyllosphericum gen. nov., sp. nov., nostocacean cyanobacteria from Brazilian environments.</title>
        <authorList>
            <person name="Alvarenga D.O."/>
            <person name="Andreote A.P.D."/>
            <person name="Branco L.H.Z."/>
            <person name="Delbaje E."/>
            <person name="Cruz R.B."/>
            <person name="Varani A.M."/>
            <person name="Fiore M.F."/>
        </authorList>
    </citation>
    <scope>NUCLEOTIDE SEQUENCE [LARGE SCALE GENOMIC DNA]</scope>
    <source>
        <strain evidence="2 3">CENA369</strain>
    </source>
</reference>
<evidence type="ECO:0000313" key="3">
    <source>
        <dbReference type="Proteomes" id="UP000662314"/>
    </source>
</evidence>
<sequence length="221" mass="24210">MTKTPNREHHLKSATSKRLWLLVLTRGGIALGGIFLVGLTVASWRLRTFVQKELTPLAQKSLTTTLNRPVSLGKVTGFSLTGVNFAASAIPATPKDPDRVVVDAVEVGFNPLQLIFQRQLKLDVTLVNPDVYIEQDEQDRWITVSIASGGEEGPIKTDLDKLHFRNGKLTLVGQKRVLGVEGVGEQGSKESFCLFPYSALSTQHSALTTQHSRLTCVIFST</sequence>
<comment type="caution">
    <text evidence="2">The sequence shown here is derived from an EMBL/GenBank/DDBJ whole genome shotgun (WGS) entry which is preliminary data.</text>
</comment>
<dbReference type="RefSeq" id="WP_214433050.1">
    <property type="nucleotide sequence ID" value="NZ_CAWPUQ010000298.1"/>
</dbReference>
<dbReference type="EMBL" id="JAECZA010000062">
    <property type="protein sequence ID" value="MBH8574232.1"/>
    <property type="molecule type" value="Genomic_DNA"/>
</dbReference>
<dbReference type="Proteomes" id="UP000662314">
    <property type="component" value="Unassembled WGS sequence"/>
</dbReference>
<keyword evidence="1" id="KW-0812">Transmembrane</keyword>
<organism evidence="2 3">
    <name type="scientific">Dendronalium phyllosphericum CENA369</name>
    <dbReference type="NCBI Taxonomy" id="1725256"/>
    <lineage>
        <taxon>Bacteria</taxon>
        <taxon>Bacillati</taxon>
        <taxon>Cyanobacteriota</taxon>
        <taxon>Cyanophyceae</taxon>
        <taxon>Nostocales</taxon>
        <taxon>Nostocaceae</taxon>
        <taxon>Dendronalium</taxon>
        <taxon>Dendronalium phyllosphericum</taxon>
    </lineage>
</organism>
<evidence type="ECO:0000256" key="1">
    <source>
        <dbReference type="SAM" id="Phobius"/>
    </source>
</evidence>
<protein>
    <submittedName>
        <fullName evidence="2">Uncharacterized protein</fullName>
    </submittedName>
</protein>
<dbReference type="AlphaFoldDB" id="A0A8J7I9W9"/>
<keyword evidence="1" id="KW-0472">Membrane</keyword>
<evidence type="ECO:0000313" key="2">
    <source>
        <dbReference type="EMBL" id="MBH8574232.1"/>
    </source>
</evidence>
<accession>A0A8J7I9W9</accession>
<feature type="transmembrane region" description="Helical" evidence="1">
    <location>
        <begin position="20"/>
        <end position="42"/>
    </location>
</feature>
<gene>
    <name evidence="2" type="ORF">I8752_14640</name>
</gene>
<keyword evidence="1" id="KW-1133">Transmembrane helix</keyword>
<proteinExistence type="predicted"/>
<dbReference type="PANTHER" id="PTHR34457">
    <property type="entry name" value="EMBRYO DEFECTIVE 2410"/>
    <property type="match status" value="1"/>
</dbReference>
<name>A0A8J7I9W9_9NOST</name>
<keyword evidence="3" id="KW-1185">Reference proteome</keyword>
<dbReference type="InterPro" id="IPR053022">
    <property type="entry name" value="Chloroplast_translocon_comp"/>
</dbReference>
<dbReference type="PANTHER" id="PTHR34457:SF3">
    <property type="entry name" value="PROTEIN TIC236, CHLOROPLASTIC"/>
    <property type="match status" value="1"/>
</dbReference>